<keyword evidence="3" id="KW-0804">Transcription</keyword>
<feature type="region of interest" description="Disordered" evidence="4">
    <location>
        <begin position="1"/>
        <end position="29"/>
    </location>
</feature>
<dbReference type="Pfam" id="PF00196">
    <property type="entry name" value="GerE"/>
    <property type="match status" value="1"/>
</dbReference>
<dbReference type="PANTHER" id="PTHR44688">
    <property type="entry name" value="DNA-BINDING TRANSCRIPTIONAL ACTIVATOR DEVR_DOSR"/>
    <property type="match status" value="1"/>
</dbReference>
<dbReference type="SMART" id="SM00421">
    <property type="entry name" value="HTH_LUXR"/>
    <property type="match status" value="1"/>
</dbReference>
<evidence type="ECO:0000256" key="3">
    <source>
        <dbReference type="ARBA" id="ARBA00023163"/>
    </source>
</evidence>
<dbReference type="PANTHER" id="PTHR44688:SF16">
    <property type="entry name" value="DNA-BINDING TRANSCRIPTIONAL ACTIVATOR DEVR_DOSR"/>
    <property type="match status" value="1"/>
</dbReference>
<dbReference type="PROSITE" id="PS50043">
    <property type="entry name" value="HTH_LUXR_2"/>
    <property type="match status" value="1"/>
</dbReference>
<dbReference type="InterPro" id="IPR000792">
    <property type="entry name" value="Tscrpt_reg_LuxR_C"/>
</dbReference>
<gene>
    <name evidence="6" type="ORF">D3H34_22075</name>
</gene>
<dbReference type="InterPro" id="IPR016032">
    <property type="entry name" value="Sig_transdc_resp-reg_C-effctor"/>
</dbReference>
<dbReference type="Gene3D" id="1.10.10.10">
    <property type="entry name" value="Winged helix-like DNA-binding domain superfamily/Winged helix DNA-binding domain"/>
    <property type="match status" value="1"/>
</dbReference>
<evidence type="ECO:0000256" key="4">
    <source>
        <dbReference type="SAM" id="MobiDB-lite"/>
    </source>
</evidence>
<organism evidence="6 7">
    <name type="scientific">Acidovorax cavernicola</name>
    <dbReference type="NCBI Taxonomy" id="1675792"/>
    <lineage>
        <taxon>Bacteria</taxon>
        <taxon>Pseudomonadati</taxon>
        <taxon>Pseudomonadota</taxon>
        <taxon>Betaproteobacteria</taxon>
        <taxon>Burkholderiales</taxon>
        <taxon>Comamonadaceae</taxon>
        <taxon>Acidovorax</taxon>
    </lineage>
</organism>
<dbReference type="InterPro" id="IPR036693">
    <property type="entry name" value="TF_LuxR_autoind-bd_dom_sf"/>
</dbReference>
<dbReference type="EMBL" id="QXMN01000032">
    <property type="protein sequence ID" value="RIX76414.1"/>
    <property type="molecule type" value="Genomic_DNA"/>
</dbReference>
<feature type="domain" description="HTH luxR-type" evidence="5">
    <location>
        <begin position="203"/>
        <end position="268"/>
    </location>
</feature>
<comment type="caution">
    <text evidence="6">The sequence shown here is derived from an EMBL/GenBank/DDBJ whole genome shotgun (WGS) entry which is preliminary data.</text>
</comment>
<keyword evidence="1" id="KW-0805">Transcription regulation</keyword>
<dbReference type="AlphaFoldDB" id="A0A9X8D1Q1"/>
<dbReference type="OrthoDB" id="6120865at2"/>
<dbReference type="Proteomes" id="UP000265619">
    <property type="component" value="Unassembled WGS sequence"/>
</dbReference>
<dbReference type="Gene3D" id="3.30.450.80">
    <property type="entry name" value="Transcription factor LuxR-like, autoinducer-binding domain"/>
    <property type="match status" value="1"/>
</dbReference>
<dbReference type="GO" id="GO:0006355">
    <property type="term" value="P:regulation of DNA-templated transcription"/>
    <property type="evidence" value="ECO:0007669"/>
    <property type="project" value="InterPro"/>
</dbReference>
<accession>A0A9X8D1Q1</accession>
<dbReference type="SUPFAM" id="SSF46894">
    <property type="entry name" value="C-terminal effector domain of the bipartite response regulators"/>
    <property type="match status" value="1"/>
</dbReference>
<name>A0A9X8D1Q1_9BURK</name>
<protein>
    <submittedName>
        <fullName evidence="6">LuxR family transcriptional regulator</fullName>
    </submittedName>
</protein>
<keyword evidence="2" id="KW-0238">DNA-binding</keyword>
<proteinExistence type="predicted"/>
<dbReference type="InterPro" id="IPR036388">
    <property type="entry name" value="WH-like_DNA-bd_sf"/>
</dbReference>
<sequence length="271" mass="28896">MNDAGISAARAGGPSLRSRRMEQMGSSSVSSIPAAQLGALLLELYPRAAEPDAPDAGGLLEWLSGHIAFDAAWFGRSVLEAGLLRPEGGHTHGLAPGFVADWCRVRHLDPMVPAALAHLGHGVAMTAQELPQAASMRAFAADHRIDNALSVIVHAPDSPWWMHLSLYGRDAAFGARERALLELLMPHLVSAQGLRLRDAAAPVPDGLALLSRREAEVARLFGEGHSYKMVARTLGSSPATVRHHLRQVYAKLGITSKVQMARLVCGQAAQV</sequence>
<evidence type="ECO:0000259" key="5">
    <source>
        <dbReference type="PROSITE" id="PS50043"/>
    </source>
</evidence>
<evidence type="ECO:0000256" key="2">
    <source>
        <dbReference type="ARBA" id="ARBA00023125"/>
    </source>
</evidence>
<evidence type="ECO:0000256" key="1">
    <source>
        <dbReference type="ARBA" id="ARBA00023015"/>
    </source>
</evidence>
<evidence type="ECO:0000313" key="7">
    <source>
        <dbReference type="Proteomes" id="UP000265619"/>
    </source>
</evidence>
<dbReference type="GO" id="GO:0003677">
    <property type="term" value="F:DNA binding"/>
    <property type="evidence" value="ECO:0007669"/>
    <property type="project" value="UniProtKB-KW"/>
</dbReference>
<dbReference type="CDD" id="cd06170">
    <property type="entry name" value="LuxR_C_like"/>
    <property type="match status" value="1"/>
</dbReference>
<evidence type="ECO:0000313" key="6">
    <source>
        <dbReference type="EMBL" id="RIX76414.1"/>
    </source>
</evidence>
<reference evidence="6 7" key="1">
    <citation type="submission" date="2018-09" db="EMBL/GenBank/DDBJ databases">
        <title>Acidovorax cavernicola nov. sp. isolated from Gruta de las Maravillas (Aracena, Spain).</title>
        <authorList>
            <person name="Jurado V."/>
            <person name="Gutierrez-Patricio S."/>
            <person name="Gonzalez-Pimentel J.L."/>
            <person name="Miller A.Z."/>
            <person name="Laiz L."/>
            <person name="Saiz-Jimenez C."/>
        </authorList>
    </citation>
    <scope>NUCLEOTIDE SEQUENCE [LARGE SCALE GENOMIC DNA]</scope>
    <source>
        <strain evidence="6 7">1011MAR4D40.2</strain>
    </source>
</reference>
<keyword evidence="7" id="KW-1185">Reference proteome</keyword>
<dbReference type="PRINTS" id="PR00038">
    <property type="entry name" value="HTHLUXR"/>
</dbReference>